<dbReference type="InterPro" id="IPR052048">
    <property type="entry name" value="ST_Response_Regulator"/>
</dbReference>
<feature type="domain" description="Response regulatory" evidence="2">
    <location>
        <begin position="1"/>
        <end position="115"/>
    </location>
</feature>
<dbReference type="AlphaFoldDB" id="A0A9X4MIK4"/>
<evidence type="ECO:0000313" key="4">
    <source>
        <dbReference type="Proteomes" id="UP001154240"/>
    </source>
</evidence>
<reference evidence="3" key="2">
    <citation type="submission" date="2022-10" db="EMBL/GenBank/DDBJ databases">
        <authorList>
            <person name="Aronson H.S."/>
        </authorList>
    </citation>
    <scope>NUCLEOTIDE SEQUENCE</scope>
    <source>
        <strain evidence="3">RS19-109</strain>
    </source>
</reference>
<dbReference type="RefSeq" id="WP_307632507.1">
    <property type="nucleotide sequence ID" value="NZ_JAPHEH010000001.1"/>
</dbReference>
<name>A0A9X4MIK4_9BACT</name>
<comment type="caution">
    <text evidence="3">The sequence shown here is derived from an EMBL/GenBank/DDBJ whole genome shotgun (WGS) entry which is preliminary data.</text>
</comment>
<keyword evidence="1" id="KW-0597">Phosphoprotein</keyword>
<evidence type="ECO:0000313" key="3">
    <source>
        <dbReference type="EMBL" id="MDG4475534.1"/>
    </source>
</evidence>
<dbReference type="Pfam" id="PF00072">
    <property type="entry name" value="Response_reg"/>
    <property type="match status" value="1"/>
</dbReference>
<dbReference type="PANTHER" id="PTHR43228">
    <property type="entry name" value="TWO-COMPONENT RESPONSE REGULATOR"/>
    <property type="match status" value="1"/>
</dbReference>
<dbReference type="Gene3D" id="3.40.50.2300">
    <property type="match status" value="1"/>
</dbReference>
<dbReference type="PROSITE" id="PS50110">
    <property type="entry name" value="RESPONSE_REGULATORY"/>
    <property type="match status" value="1"/>
</dbReference>
<dbReference type="Proteomes" id="UP001154240">
    <property type="component" value="Unassembled WGS sequence"/>
</dbReference>
<evidence type="ECO:0000256" key="1">
    <source>
        <dbReference type="PROSITE-ProRule" id="PRU00169"/>
    </source>
</evidence>
<dbReference type="InterPro" id="IPR011006">
    <property type="entry name" value="CheY-like_superfamily"/>
</dbReference>
<dbReference type="PANTHER" id="PTHR43228:SF1">
    <property type="entry name" value="TWO-COMPONENT RESPONSE REGULATOR ARR22"/>
    <property type="match status" value="1"/>
</dbReference>
<protein>
    <submittedName>
        <fullName evidence="3">Response regulator</fullName>
    </submittedName>
</protein>
<sequence length="117" mass="12654">MDDEELIRNVSTARRQKLGYGPHTAKDGAEAITLYLEANGQPFDLVIMDLTVPGGMGGKEAIARLRQLDPQVKAVVSSGYADDPSMANFSEHGFCGVTPKPFSFRDLSELLQIILGS</sequence>
<dbReference type="InterPro" id="IPR001789">
    <property type="entry name" value="Sig_transdc_resp-reg_receiver"/>
</dbReference>
<feature type="modified residue" description="4-aspartylphosphate" evidence="1">
    <location>
        <position position="49"/>
    </location>
</feature>
<dbReference type="SMART" id="SM00448">
    <property type="entry name" value="REC"/>
    <property type="match status" value="1"/>
</dbReference>
<evidence type="ECO:0000259" key="2">
    <source>
        <dbReference type="PROSITE" id="PS50110"/>
    </source>
</evidence>
<dbReference type="GO" id="GO:0000160">
    <property type="term" value="P:phosphorelay signal transduction system"/>
    <property type="evidence" value="ECO:0007669"/>
    <property type="project" value="InterPro"/>
</dbReference>
<gene>
    <name evidence="3" type="ORF">OLX77_05090</name>
</gene>
<proteinExistence type="predicted"/>
<accession>A0A9X4MIK4</accession>
<dbReference type="EMBL" id="JAPHEH010000001">
    <property type="protein sequence ID" value="MDG4475534.1"/>
    <property type="molecule type" value="Genomic_DNA"/>
</dbReference>
<keyword evidence="4" id="KW-1185">Reference proteome</keyword>
<organism evidence="3 4">
    <name type="scientific">Thiovibrio frasassiensis</name>
    <dbReference type="NCBI Taxonomy" id="2984131"/>
    <lineage>
        <taxon>Bacteria</taxon>
        <taxon>Pseudomonadati</taxon>
        <taxon>Thermodesulfobacteriota</taxon>
        <taxon>Desulfobulbia</taxon>
        <taxon>Desulfobulbales</taxon>
        <taxon>Thiovibrionaceae</taxon>
        <taxon>Thiovibrio</taxon>
    </lineage>
</organism>
<dbReference type="SUPFAM" id="SSF52172">
    <property type="entry name" value="CheY-like"/>
    <property type="match status" value="1"/>
</dbReference>
<reference evidence="3" key="1">
    <citation type="journal article" date="2022" name="bioRxiv">
        <title>Thiovibrio frasassiensisgen. nov., sp. nov., an autotrophic, elemental sulfur disproportionating bacterium isolated from sulfidic karst sediment, and proposal of Thiovibrionaceae fam. nov.</title>
        <authorList>
            <person name="Aronson H."/>
            <person name="Thomas C."/>
            <person name="Bhattacharyya M."/>
            <person name="Eckstein S."/>
            <person name="Jensen S."/>
            <person name="Barco R."/>
            <person name="Macalady J."/>
            <person name="Amend J."/>
        </authorList>
    </citation>
    <scope>NUCLEOTIDE SEQUENCE</scope>
    <source>
        <strain evidence="3">RS19-109</strain>
    </source>
</reference>